<keyword evidence="2" id="KW-1185">Reference proteome</keyword>
<dbReference type="Proteomes" id="UP001589828">
    <property type="component" value="Unassembled WGS sequence"/>
</dbReference>
<gene>
    <name evidence="1" type="ORF">ACFFGT_10310</name>
</gene>
<reference evidence="1 2" key="1">
    <citation type="submission" date="2024-09" db="EMBL/GenBank/DDBJ databases">
        <authorList>
            <person name="Sun Q."/>
            <person name="Mori K."/>
        </authorList>
    </citation>
    <scope>NUCLEOTIDE SEQUENCE [LARGE SCALE GENOMIC DNA]</scope>
    <source>
        <strain evidence="1 2">NCAIM B.02415</strain>
    </source>
</reference>
<proteinExistence type="predicted"/>
<sequence>MELKDLQNYPFDWLDEIIETSLNPECAMEIRASPEKLAGWQQRLGLETSNIWKGLKSQTFLLLSRKKIETMLIQYQESLEELKRQAMVNMAAYPEDDPLGNFCGQVLSELEKLQTQFLRRYAGYLNRTGAGKISRAGAEAQPPLFKVTCRLSVDQIAIILKAADDTRLLAARSFSLVLRSITPYLSTERMQDFSWKSARSSTMKMEERDKQLTIAALEQMIKKIRDY</sequence>
<dbReference type="RefSeq" id="WP_377022441.1">
    <property type="nucleotide sequence ID" value="NZ_JBHLTS010000021.1"/>
</dbReference>
<evidence type="ECO:0000313" key="1">
    <source>
        <dbReference type="EMBL" id="MFC0514597.1"/>
    </source>
</evidence>
<evidence type="ECO:0000313" key="2">
    <source>
        <dbReference type="Proteomes" id="UP001589828"/>
    </source>
</evidence>
<accession>A0ABV6L584</accession>
<organism evidence="1 2">
    <name type="scientific">Mucilaginibacter angelicae</name>
    <dbReference type="NCBI Taxonomy" id="869718"/>
    <lineage>
        <taxon>Bacteria</taxon>
        <taxon>Pseudomonadati</taxon>
        <taxon>Bacteroidota</taxon>
        <taxon>Sphingobacteriia</taxon>
        <taxon>Sphingobacteriales</taxon>
        <taxon>Sphingobacteriaceae</taxon>
        <taxon>Mucilaginibacter</taxon>
    </lineage>
</organism>
<name>A0ABV6L584_9SPHI</name>
<protein>
    <submittedName>
        <fullName evidence="1">Uncharacterized protein</fullName>
    </submittedName>
</protein>
<dbReference type="EMBL" id="JBHLTS010000021">
    <property type="protein sequence ID" value="MFC0514597.1"/>
    <property type="molecule type" value="Genomic_DNA"/>
</dbReference>
<comment type="caution">
    <text evidence="1">The sequence shown here is derived from an EMBL/GenBank/DDBJ whole genome shotgun (WGS) entry which is preliminary data.</text>
</comment>